<comment type="caution">
    <text evidence="2">The sequence shown here is derived from an EMBL/GenBank/DDBJ whole genome shotgun (WGS) entry which is preliminary data.</text>
</comment>
<dbReference type="EMBL" id="LSYV01000412">
    <property type="protein sequence ID" value="KXZ41522.1"/>
    <property type="molecule type" value="Genomic_DNA"/>
</dbReference>
<dbReference type="Proteomes" id="UP000075714">
    <property type="component" value="Unassembled WGS sequence"/>
</dbReference>
<accession>A0A150FV81</accession>
<sequence length="63" mass="6671">MAAWGALEEHGEVGISGHDIAKLIGKVFLQKSAVNLLGWVLATPEFFWHAPDSSQAPVGSKAV</sequence>
<organism evidence="2 3">
    <name type="scientific">Gonium pectorale</name>
    <name type="common">Green alga</name>
    <dbReference type="NCBI Taxonomy" id="33097"/>
    <lineage>
        <taxon>Eukaryota</taxon>
        <taxon>Viridiplantae</taxon>
        <taxon>Chlorophyta</taxon>
        <taxon>core chlorophytes</taxon>
        <taxon>Chlorophyceae</taxon>
        <taxon>CS clade</taxon>
        <taxon>Chlamydomonadales</taxon>
        <taxon>Volvocaceae</taxon>
        <taxon>Gonium</taxon>
    </lineage>
</organism>
<dbReference type="OrthoDB" id="18302at2759"/>
<feature type="domain" description="DUF155" evidence="1">
    <location>
        <begin position="6"/>
        <end position="53"/>
    </location>
</feature>
<dbReference type="Pfam" id="PF02582">
    <property type="entry name" value="DUF155"/>
    <property type="match status" value="1"/>
</dbReference>
<protein>
    <recommendedName>
        <fullName evidence="1">DUF155 domain-containing protein</fullName>
    </recommendedName>
</protein>
<proteinExistence type="predicted"/>
<keyword evidence="3" id="KW-1185">Reference proteome</keyword>
<dbReference type="AlphaFoldDB" id="A0A150FV81"/>
<evidence type="ECO:0000259" key="1">
    <source>
        <dbReference type="Pfam" id="PF02582"/>
    </source>
</evidence>
<gene>
    <name evidence="2" type="ORF">GPECTOR_415g266</name>
</gene>
<reference evidence="3" key="1">
    <citation type="journal article" date="2016" name="Nat. Commun.">
        <title>The Gonium pectorale genome demonstrates co-option of cell cycle regulation during the evolution of multicellularity.</title>
        <authorList>
            <person name="Hanschen E.R."/>
            <person name="Marriage T.N."/>
            <person name="Ferris P.J."/>
            <person name="Hamaji T."/>
            <person name="Toyoda A."/>
            <person name="Fujiyama A."/>
            <person name="Neme R."/>
            <person name="Noguchi H."/>
            <person name="Minakuchi Y."/>
            <person name="Suzuki M."/>
            <person name="Kawai-Toyooka H."/>
            <person name="Smith D.R."/>
            <person name="Sparks H."/>
            <person name="Anderson J."/>
            <person name="Bakaric R."/>
            <person name="Luria V."/>
            <person name="Karger A."/>
            <person name="Kirschner M.W."/>
            <person name="Durand P.M."/>
            <person name="Michod R.E."/>
            <person name="Nozaki H."/>
            <person name="Olson B.J."/>
        </authorList>
    </citation>
    <scope>NUCLEOTIDE SEQUENCE [LARGE SCALE GENOMIC DNA]</scope>
    <source>
        <strain evidence="3">NIES-2863</strain>
    </source>
</reference>
<evidence type="ECO:0000313" key="2">
    <source>
        <dbReference type="EMBL" id="KXZ41522.1"/>
    </source>
</evidence>
<dbReference type="InterPro" id="IPR003734">
    <property type="entry name" value="DUF155"/>
</dbReference>
<name>A0A150FV81_GONPE</name>
<evidence type="ECO:0000313" key="3">
    <source>
        <dbReference type="Proteomes" id="UP000075714"/>
    </source>
</evidence>